<evidence type="ECO:0000256" key="2">
    <source>
        <dbReference type="ARBA" id="ARBA00004429"/>
    </source>
</evidence>
<dbReference type="PANTHER" id="PTHR45436">
    <property type="entry name" value="SENSOR HISTIDINE KINASE YKOH"/>
    <property type="match status" value="1"/>
</dbReference>
<evidence type="ECO:0000313" key="17">
    <source>
        <dbReference type="EMBL" id="VWB64585.1"/>
    </source>
</evidence>
<dbReference type="PRINTS" id="PR00344">
    <property type="entry name" value="BCTRLSENSOR"/>
</dbReference>
<dbReference type="SMART" id="SM00304">
    <property type="entry name" value="HAMP"/>
    <property type="match status" value="1"/>
</dbReference>
<dbReference type="CDD" id="cd00075">
    <property type="entry name" value="HATPase"/>
    <property type="match status" value="1"/>
</dbReference>
<evidence type="ECO:0000256" key="11">
    <source>
        <dbReference type="ARBA" id="ARBA00022989"/>
    </source>
</evidence>
<keyword evidence="12 14" id="KW-0902">Two-component regulatory system</keyword>
<proteinExistence type="predicted"/>
<dbReference type="CDD" id="cd06225">
    <property type="entry name" value="HAMP"/>
    <property type="match status" value="1"/>
</dbReference>
<dbReference type="FunFam" id="3.30.565.10:FF:000006">
    <property type="entry name" value="Sensor histidine kinase WalK"/>
    <property type="match status" value="1"/>
</dbReference>
<dbReference type="GO" id="GO:0005886">
    <property type="term" value="C:plasma membrane"/>
    <property type="evidence" value="ECO:0007669"/>
    <property type="project" value="UniProtKB-SubCell"/>
</dbReference>
<dbReference type="InterPro" id="IPR050428">
    <property type="entry name" value="TCS_sensor_his_kinase"/>
</dbReference>
<dbReference type="CDD" id="cd00082">
    <property type="entry name" value="HisKA"/>
    <property type="match status" value="1"/>
</dbReference>
<dbReference type="Pfam" id="PF00672">
    <property type="entry name" value="HAMP"/>
    <property type="match status" value="1"/>
</dbReference>
<dbReference type="RefSeq" id="WP_174992793.1">
    <property type="nucleotide sequence ID" value="NZ_CABVPX010000011.1"/>
</dbReference>
<dbReference type="GO" id="GO:0000155">
    <property type="term" value="F:phosphorelay sensor kinase activity"/>
    <property type="evidence" value="ECO:0007669"/>
    <property type="project" value="InterPro"/>
</dbReference>
<dbReference type="GO" id="GO:0005524">
    <property type="term" value="F:ATP binding"/>
    <property type="evidence" value="ECO:0007669"/>
    <property type="project" value="UniProtKB-KW"/>
</dbReference>
<evidence type="ECO:0000256" key="1">
    <source>
        <dbReference type="ARBA" id="ARBA00000085"/>
    </source>
</evidence>
<dbReference type="SMART" id="SM00387">
    <property type="entry name" value="HATPase_c"/>
    <property type="match status" value="1"/>
</dbReference>
<dbReference type="Gene3D" id="1.10.287.130">
    <property type="match status" value="1"/>
</dbReference>
<accession>A0A9Q9SIE3</accession>
<reference evidence="17 18" key="1">
    <citation type="submission" date="2019-09" db="EMBL/GenBank/DDBJ databases">
        <authorList>
            <person name="Depoorter E."/>
        </authorList>
    </citation>
    <scope>NUCLEOTIDE SEQUENCE [LARGE SCALE GENOMIC DNA]</scope>
    <source>
        <strain evidence="17">LMG 24066</strain>
    </source>
</reference>
<sequence length="478" mass="51378">MIARLLPRTLRGRLTALIILSTSVILASSGVALYEALSNRVETTAAEQMAGISAALGAHLAEARSTADVARNTDIWIDQLHGHPNMDLAIFDATGMRLVGTPGFRPYAPLMSLDAGRVPVGVAPPGARHQYLVTNVPLAGAGVGAGGPVVRVAVQYDRSADVLLLRTHAYTIVVIEVFGVVLAAAIAYGIAALGLSPLRRFAARAEQMSTSRLAHPLPELDTSGELKELEHAFNGMLARLNESFTRLSQFSSNLAHDMRTPLTNLQAAAQVVLSQPRSAEEYRNVIESSIDEYQRLSRMIEDMLFLARSEQAGTSIGVRRLNAAQEAERVAGYYEPLAEDEGVTVKVDGHAWVDADLTLYQRALSNLLSNALTYAPRGSVVTIDCVEQGGATTIAVSDTGPGIAAEHVGRIFERFYRVDPSRHNSASGTGLGLAIVRSIMDNHGGECGVDSDPGRRTTFWLRFPRRPAEPDRPAAIRT</sequence>
<dbReference type="InterPro" id="IPR036097">
    <property type="entry name" value="HisK_dim/P_sf"/>
</dbReference>
<dbReference type="EC" id="2.7.13.3" evidence="14"/>
<dbReference type="PROSITE" id="PS50109">
    <property type="entry name" value="HIS_KIN"/>
    <property type="match status" value="1"/>
</dbReference>
<feature type="domain" description="Histidine kinase" evidence="15">
    <location>
        <begin position="253"/>
        <end position="467"/>
    </location>
</feature>
<dbReference type="InterPro" id="IPR003594">
    <property type="entry name" value="HATPase_dom"/>
</dbReference>
<evidence type="ECO:0000256" key="13">
    <source>
        <dbReference type="ARBA" id="ARBA00023136"/>
    </source>
</evidence>
<evidence type="ECO:0000256" key="12">
    <source>
        <dbReference type="ARBA" id="ARBA00023012"/>
    </source>
</evidence>
<name>A0A9Q9SIE3_9BURK</name>
<keyword evidence="9 14" id="KW-0418">Kinase</keyword>
<dbReference type="InterPro" id="IPR006290">
    <property type="entry name" value="CztS_silS_copS"/>
</dbReference>
<comment type="subcellular location">
    <subcellularLocation>
        <location evidence="2">Cell inner membrane</location>
        <topology evidence="2">Multi-pass membrane protein</topology>
    </subcellularLocation>
</comment>
<dbReference type="Gene3D" id="3.30.565.10">
    <property type="entry name" value="Histidine kinase-like ATPase, C-terminal domain"/>
    <property type="match status" value="1"/>
</dbReference>
<dbReference type="FunFam" id="1.10.287.130:FF:000001">
    <property type="entry name" value="Two-component sensor histidine kinase"/>
    <property type="match status" value="1"/>
</dbReference>
<evidence type="ECO:0000256" key="3">
    <source>
        <dbReference type="ARBA" id="ARBA00022475"/>
    </source>
</evidence>
<dbReference type="NCBIfam" id="TIGR01386">
    <property type="entry name" value="cztS_silS_copS"/>
    <property type="match status" value="1"/>
</dbReference>
<keyword evidence="4 14" id="KW-0997">Cell inner membrane</keyword>
<dbReference type="InterPro" id="IPR005467">
    <property type="entry name" value="His_kinase_dom"/>
</dbReference>
<evidence type="ECO:0000256" key="7">
    <source>
        <dbReference type="ARBA" id="ARBA00022692"/>
    </source>
</evidence>
<evidence type="ECO:0000256" key="8">
    <source>
        <dbReference type="ARBA" id="ARBA00022741"/>
    </source>
</evidence>
<gene>
    <name evidence="17" type="ORF">BAR24066_03001</name>
</gene>
<keyword evidence="3 14" id="KW-1003">Cell membrane</keyword>
<keyword evidence="7 14" id="KW-0812">Transmembrane</keyword>
<evidence type="ECO:0000259" key="15">
    <source>
        <dbReference type="PROSITE" id="PS50109"/>
    </source>
</evidence>
<dbReference type="Pfam" id="PF02518">
    <property type="entry name" value="HATPase_c"/>
    <property type="match status" value="1"/>
</dbReference>
<dbReference type="SUPFAM" id="SSF47384">
    <property type="entry name" value="Homodimeric domain of signal transducing histidine kinase"/>
    <property type="match status" value="1"/>
</dbReference>
<dbReference type="Pfam" id="PF00512">
    <property type="entry name" value="HisKA"/>
    <property type="match status" value="1"/>
</dbReference>
<dbReference type="InterPro" id="IPR003661">
    <property type="entry name" value="HisK_dim/P_dom"/>
</dbReference>
<evidence type="ECO:0000256" key="14">
    <source>
        <dbReference type="RuleBase" id="RU364088"/>
    </source>
</evidence>
<evidence type="ECO:0000256" key="4">
    <source>
        <dbReference type="ARBA" id="ARBA00022519"/>
    </source>
</evidence>
<dbReference type="Gene3D" id="6.10.340.10">
    <property type="match status" value="1"/>
</dbReference>
<keyword evidence="6 14" id="KW-0808">Transferase</keyword>
<keyword evidence="13 14" id="KW-0472">Membrane</keyword>
<dbReference type="Proteomes" id="UP000494172">
    <property type="component" value="Unassembled WGS sequence"/>
</dbReference>
<feature type="domain" description="HAMP" evidence="16">
    <location>
        <begin position="192"/>
        <end position="245"/>
    </location>
</feature>
<evidence type="ECO:0000259" key="16">
    <source>
        <dbReference type="PROSITE" id="PS50885"/>
    </source>
</evidence>
<protein>
    <recommendedName>
        <fullName evidence="14">Sensor protein</fullName>
        <ecNumber evidence="14">2.7.13.3</ecNumber>
    </recommendedName>
</protein>
<evidence type="ECO:0000256" key="5">
    <source>
        <dbReference type="ARBA" id="ARBA00022553"/>
    </source>
</evidence>
<keyword evidence="10 14" id="KW-0067">ATP-binding</keyword>
<feature type="transmembrane region" description="Helical" evidence="14">
    <location>
        <begin position="169"/>
        <end position="195"/>
    </location>
</feature>
<evidence type="ECO:0000313" key="18">
    <source>
        <dbReference type="Proteomes" id="UP000494172"/>
    </source>
</evidence>
<comment type="catalytic activity">
    <reaction evidence="1 14">
        <text>ATP + protein L-histidine = ADP + protein N-phospho-L-histidine.</text>
        <dbReference type="EC" id="2.7.13.3"/>
    </reaction>
</comment>
<keyword evidence="5" id="KW-0597">Phosphoprotein</keyword>
<dbReference type="InterPro" id="IPR003660">
    <property type="entry name" value="HAMP_dom"/>
</dbReference>
<evidence type="ECO:0000256" key="10">
    <source>
        <dbReference type="ARBA" id="ARBA00022840"/>
    </source>
</evidence>
<dbReference type="InterPro" id="IPR036890">
    <property type="entry name" value="HATPase_C_sf"/>
</dbReference>
<dbReference type="InterPro" id="IPR004358">
    <property type="entry name" value="Sig_transdc_His_kin-like_C"/>
</dbReference>
<organism evidence="17 18">
    <name type="scientific">Burkholderia arboris</name>
    <dbReference type="NCBI Taxonomy" id="488730"/>
    <lineage>
        <taxon>Bacteria</taxon>
        <taxon>Pseudomonadati</taxon>
        <taxon>Pseudomonadota</taxon>
        <taxon>Betaproteobacteria</taxon>
        <taxon>Burkholderiales</taxon>
        <taxon>Burkholderiaceae</taxon>
        <taxon>Burkholderia</taxon>
        <taxon>Burkholderia cepacia complex</taxon>
    </lineage>
</organism>
<evidence type="ECO:0000256" key="9">
    <source>
        <dbReference type="ARBA" id="ARBA00022777"/>
    </source>
</evidence>
<dbReference type="PANTHER" id="PTHR45436:SF9">
    <property type="entry name" value="SENSOR PROTEIN"/>
    <property type="match status" value="1"/>
</dbReference>
<dbReference type="SUPFAM" id="SSF55874">
    <property type="entry name" value="ATPase domain of HSP90 chaperone/DNA topoisomerase II/histidine kinase"/>
    <property type="match status" value="1"/>
</dbReference>
<dbReference type="EMBL" id="CABVPX010000011">
    <property type="protein sequence ID" value="VWB64585.1"/>
    <property type="molecule type" value="Genomic_DNA"/>
</dbReference>
<evidence type="ECO:0000256" key="6">
    <source>
        <dbReference type="ARBA" id="ARBA00022679"/>
    </source>
</evidence>
<comment type="function">
    <text evidence="14">Member of a two-component regulatory system.</text>
</comment>
<dbReference type="SUPFAM" id="SSF158472">
    <property type="entry name" value="HAMP domain-like"/>
    <property type="match status" value="1"/>
</dbReference>
<dbReference type="SMART" id="SM00388">
    <property type="entry name" value="HisKA"/>
    <property type="match status" value="1"/>
</dbReference>
<dbReference type="AlphaFoldDB" id="A0A9Q9SIE3"/>
<dbReference type="PROSITE" id="PS50885">
    <property type="entry name" value="HAMP"/>
    <property type="match status" value="1"/>
</dbReference>
<keyword evidence="11 14" id="KW-1133">Transmembrane helix</keyword>
<comment type="caution">
    <text evidence="17">The sequence shown here is derived from an EMBL/GenBank/DDBJ whole genome shotgun (WGS) entry which is preliminary data.</text>
</comment>
<feature type="transmembrane region" description="Helical" evidence="14">
    <location>
        <begin position="12"/>
        <end position="34"/>
    </location>
</feature>
<keyword evidence="8 14" id="KW-0547">Nucleotide-binding</keyword>